<accession>A0ABS8VJ83</accession>
<reference evidence="1 2" key="1">
    <citation type="journal article" date="2021" name="BMC Genomics">
        <title>Datura genome reveals duplications of psychoactive alkaloid biosynthetic genes and high mutation rate following tissue culture.</title>
        <authorList>
            <person name="Rajewski A."/>
            <person name="Carter-House D."/>
            <person name="Stajich J."/>
            <person name="Litt A."/>
        </authorList>
    </citation>
    <scope>NUCLEOTIDE SEQUENCE [LARGE SCALE GENOMIC DNA]</scope>
    <source>
        <strain evidence="1">AR-01</strain>
    </source>
</reference>
<gene>
    <name evidence="1" type="ORF">HAX54_037191</name>
</gene>
<dbReference type="Proteomes" id="UP000823775">
    <property type="component" value="Unassembled WGS sequence"/>
</dbReference>
<evidence type="ECO:0000313" key="2">
    <source>
        <dbReference type="Proteomes" id="UP000823775"/>
    </source>
</evidence>
<keyword evidence="2" id="KW-1185">Reference proteome</keyword>
<name>A0ABS8VJ83_DATST</name>
<evidence type="ECO:0000313" key="1">
    <source>
        <dbReference type="EMBL" id="MCD9646934.1"/>
    </source>
</evidence>
<feature type="non-terminal residue" evidence="1">
    <location>
        <position position="100"/>
    </location>
</feature>
<dbReference type="EMBL" id="JACEIK010004973">
    <property type="protein sequence ID" value="MCD9646934.1"/>
    <property type="molecule type" value="Genomic_DNA"/>
</dbReference>
<comment type="caution">
    <text evidence="1">The sequence shown here is derived from an EMBL/GenBank/DDBJ whole genome shotgun (WGS) entry which is preliminary data.</text>
</comment>
<organism evidence="1 2">
    <name type="scientific">Datura stramonium</name>
    <name type="common">Jimsonweed</name>
    <name type="synonym">Common thornapple</name>
    <dbReference type="NCBI Taxonomy" id="4076"/>
    <lineage>
        <taxon>Eukaryota</taxon>
        <taxon>Viridiplantae</taxon>
        <taxon>Streptophyta</taxon>
        <taxon>Embryophyta</taxon>
        <taxon>Tracheophyta</taxon>
        <taxon>Spermatophyta</taxon>
        <taxon>Magnoliopsida</taxon>
        <taxon>eudicotyledons</taxon>
        <taxon>Gunneridae</taxon>
        <taxon>Pentapetalae</taxon>
        <taxon>asterids</taxon>
        <taxon>lamiids</taxon>
        <taxon>Solanales</taxon>
        <taxon>Solanaceae</taxon>
        <taxon>Solanoideae</taxon>
        <taxon>Datureae</taxon>
        <taxon>Datura</taxon>
    </lineage>
</organism>
<sequence>MICSEWVNHDFGKVSDGRIRVRVSGVLSVNCRTCPAKCLMKRRSRCEAAGQYQCPAFHWCFAGQDQQIACVASIQSTSTLFSAILQWFIGVSQLSPYVSL</sequence>
<protein>
    <submittedName>
        <fullName evidence="1">Uncharacterized protein</fullName>
    </submittedName>
</protein>
<proteinExistence type="predicted"/>